<feature type="compositionally biased region" description="Polar residues" evidence="1">
    <location>
        <begin position="75"/>
        <end position="91"/>
    </location>
</feature>
<dbReference type="EMBL" id="BSYO01000046">
    <property type="protein sequence ID" value="GMH31942.1"/>
    <property type="molecule type" value="Genomic_DNA"/>
</dbReference>
<proteinExistence type="predicted"/>
<sequence>MWFSQSPLDLHLCPPAPVVGRACAFAISSVLRYSQEEPPRLFSTITTITTTKQDELHIQTGSISCRIPSNKASRRSSSNGEHPTRTNPTNLATRAVIAFQQLLARLCHFSPKNTSISTTAASKQHNATQQASPPTISKPRSKRIGQVISQSQSSQLNPTPAASNSTEAYNGFSKKTRWAEHQLEPIHHQAEANQKDLLSSNLWTSTSPQSKCPLPQMNK</sequence>
<feature type="region of interest" description="Disordered" evidence="1">
    <location>
        <begin position="117"/>
        <end position="168"/>
    </location>
</feature>
<feature type="compositionally biased region" description="Polar residues" evidence="1">
    <location>
        <begin position="117"/>
        <end position="135"/>
    </location>
</feature>
<evidence type="ECO:0000313" key="3">
    <source>
        <dbReference type="Proteomes" id="UP001279734"/>
    </source>
</evidence>
<dbReference type="Proteomes" id="UP001279734">
    <property type="component" value="Unassembled WGS sequence"/>
</dbReference>
<dbReference type="AlphaFoldDB" id="A0AAD3TM25"/>
<accession>A0AAD3TM25</accession>
<organism evidence="2 3">
    <name type="scientific">Nepenthes gracilis</name>
    <name type="common">Slender pitcher plant</name>
    <dbReference type="NCBI Taxonomy" id="150966"/>
    <lineage>
        <taxon>Eukaryota</taxon>
        <taxon>Viridiplantae</taxon>
        <taxon>Streptophyta</taxon>
        <taxon>Embryophyta</taxon>
        <taxon>Tracheophyta</taxon>
        <taxon>Spermatophyta</taxon>
        <taxon>Magnoliopsida</taxon>
        <taxon>eudicotyledons</taxon>
        <taxon>Gunneridae</taxon>
        <taxon>Pentapetalae</taxon>
        <taxon>Caryophyllales</taxon>
        <taxon>Nepenthaceae</taxon>
        <taxon>Nepenthes</taxon>
    </lineage>
</organism>
<protein>
    <submittedName>
        <fullName evidence="2">Uncharacterized protein</fullName>
    </submittedName>
</protein>
<gene>
    <name evidence="2" type="ORF">Nepgr_033786</name>
</gene>
<keyword evidence="3" id="KW-1185">Reference proteome</keyword>
<evidence type="ECO:0000256" key="1">
    <source>
        <dbReference type="SAM" id="MobiDB-lite"/>
    </source>
</evidence>
<comment type="caution">
    <text evidence="2">The sequence shown here is derived from an EMBL/GenBank/DDBJ whole genome shotgun (WGS) entry which is preliminary data.</text>
</comment>
<feature type="compositionally biased region" description="Polar residues" evidence="1">
    <location>
        <begin position="156"/>
        <end position="168"/>
    </location>
</feature>
<evidence type="ECO:0000313" key="2">
    <source>
        <dbReference type="EMBL" id="GMH31942.1"/>
    </source>
</evidence>
<name>A0AAD3TM25_NEPGR</name>
<feature type="region of interest" description="Disordered" evidence="1">
    <location>
        <begin position="65"/>
        <end position="91"/>
    </location>
</feature>
<reference evidence="2" key="1">
    <citation type="submission" date="2023-05" db="EMBL/GenBank/DDBJ databases">
        <title>Nepenthes gracilis genome sequencing.</title>
        <authorList>
            <person name="Fukushima K."/>
        </authorList>
    </citation>
    <scope>NUCLEOTIDE SEQUENCE</scope>
    <source>
        <strain evidence="2">SING2019-196</strain>
    </source>
</reference>